<feature type="region of interest" description="Disordered" evidence="3">
    <location>
        <begin position="4317"/>
        <end position="4336"/>
    </location>
</feature>
<feature type="compositionally biased region" description="Acidic residues" evidence="3">
    <location>
        <begin position="2511"/>
        <end position="2520"/>
    </location>
</feature>
<dbReference type="InterPro" id="IPR015187">
    <property type="entry name" value="BRCA2_OB_1"/>
</dbReference>
<comment type="caution">
    <text evidence="5">The sequence shown here is derived from an EMBL/GenBank/DDBJ whole genome shotgun (WGS) entry which is preliminary data.</text>
</comment>
<keyword evidence="6" id="KW-1185">Reference proteome</keyword>
<dbReference type="InterPro" id="IPR015252">
    <property type="entry name" value="BRCA2_hlx"/>
</dbReference>
<feature type="compositionally biased region" description="Low complexity" evidence="3">
    <location>
        <begin position="2347"/>
        <end position="2370"/>
    </location>
</feature>
<dbReference type="GO" id="GO:0005938">
    <property type="term" value="C:cell cortex"/>
    <property type="evidence" value="ECO:0007669"/>
    <property type="project" value="TreeGrafter"/>
</dbReference>
<feature type="region of interest" description="Disordered" evidence="3">
    <location>
        <begin position="3252"/>
        <end position="3292"/>
    </location>
</feature>
<feature type="region of interest" description="Disordered" evidence="3">
    <location>
        <begin position="4992"/>
        <end position="5025"/>
    </location>
</feature>
<dbReference type="Pfam" id="PF14225">
    <property type="entry name" value="MOR2-PAG1_C"/>
    <property type="match status" value="1"/>
</dbReference>
<gene>
    <name evidence="5" type="ORF">Q5P01_009744</name>
</gene>
<feature type="compositionally biased region" description="Basic and acidic residues" evidence="3">
    <location>
        <begin position="1979"/>
        <end position="1988"/>
    </location>
</feature>
<reference evidence="5" key="1">
    <citation type="submission" date="2023-07" db="EMBL/GenBank/DDBJ databases">
        <title>Chromosome-level Genome Assembly of Striped Snakehead (Channa striata).</title>
        <authorList>
            <person name="Liu H."/>
        </authorList>
    </citation>
    <scope>NUCLEOTIDE SEQUENCE</scope>
    <source>
        <strain evidence="5">Gz</strain>
        <tissue evidence="5">Muscle</tissue>
    </source>
</reference>
<evidence type="ECO:0000256" key="1">
    <source>
        <dbReference type="ARBA" id="ARBA00023125"/>
    </source>
</evidence>
<feature type="compositionally biased region" description="Basic and acidic residues" evidence="3">
    <location>
        <begin position="1550"/>
        <end position="1563"/>
    </location>
</feature>
<keyword evidence="1" id="KW-0238">DNA-binding</keyword>
<feature type="compositionally biased region" description="Polar residues" evidence="3">
    <location>
        <begin position="2559"/>
        <end position="2568"/>
    </location>
</feature>
<feature type="region of interest" description="Disordered" evidence="3">
    <location>
        <begin position="2505"/>
        <end position="2524"/>
    </location>
</feature>
<name>A0AA88SSJ6_CHASR</name>
<feature type="region of interest" description="Disordered" evidence="3">
    <location>
        <begin position="1959"/>
        <end position="1991"/>
    </location>
</feature>
<feature type="region of interest" description="Disordered" evidence="3">
    <location>
        <begin position="2544"/>
        <end position="2599"/>
    </location>
</feature>
<dbReference type="GO" id="GO:0000724">
    <property type="term" value="P:double-strand break repair via homologous recombination"/>
    <property type="evidence" value="ECO:0007669"/>
    <property type="project" value="InterPro"/>
</dbReference>
<dbReference type="InterPro" id="IPR048262">
    <property type="entry name" value="BRCA2_OB_2_dom"/>
</dbReference>
<dbReference type="Pfam" id="PF21318">
    <property type="entry name" value="BRCA2DBD_OB2"/>
    <property type="match status" value="1"/>
</dbReference>
<dbReference type="InterPro" id="IPR025481">
    <property type="entry name" value="Cell_Morphogen_C"/>
</dbReference>
<proteinExistence type="predicted"/>
<dbReference type="CDD" id="cd04493">
    <property type="entry name" value="BRCA2DBD_OB1"/>
    <property type="match status" value="1"/>
</dbReference>
<feature type="region of interest" description="Disordered" evidence="3">
    <location>
        <begin position="5820"/>
        <end position="5850"/>
    </location>
</feature>
<dbReference type="Pfam" id="PF19421">
    <property type="entry name" value="Fry_C"/>
    <property type="match status" value="1"/>
</dbReference>
<feature type="region of interest" description="Disordered" evidence="3">
    <location>
        <begin position="1528"/>
        <end position="1590"/>
    </location>
</feature>
<dbReference type="GO" id="GO:0030427">
    <property type="term" value="C:site of polarized growth"/>
    <property type="evidence" value="ECO:0007669"/>
    <property type="project" value="TreeGrafter"/>
</dbReference>
<feature type="compositionally biased region" description="Polar residues" evidence="3">
    <location>
        <begin position="3924"/>
        <end position="3934"/>
    </location>
</feature>
<feature type="domain" description="Tower" evidence="4">
    <location>
        <begin position="5438"/>
        <end position="5479"/>
    </location>
</feature>
<dbReference type="InterPro" id="IPR045842">
    <property type="entry name" value="Fry_C"/>
</dbReference>
<dbReference type="GO" id="GO:0031175">
    <property type="term" value="P:neuron projection development"/>
    <property type="evidence" value="ECO:0007669"/>
    <property type="project" value="TreeGrafter"/>
</dbReference>
<feature type="region of interest" description="Disordered" evidence="3">
    <location>
        <begin position="3350"/>
        <end position="3421"/>
    </location>
</feature>
<feature type="region of interest" description="Disordered" evidence="3">
    <location>
        <begin position="1752"/>
        <end position="1773"/>
    </location>
</feature>
<dbReference type="Proteomes" id="UP001187415">
    <property type="component" value="Unassembled WGS sequence"/>
</dbReference>
<organism evidence="5 6">
    <name type="scientific">Channa striata</name>
    <name type="common">Snakehead murrel</name>
    <name type="synonym">Ophicephalus striatus</name>
    <dbReference type="NCBI Taxonomy" id="64152"/>
    <lineage>
        <taxon>Eukaryota</taxon>
        <taxon>Metazoa</taxon>
        <taxon>Chordata</taxon>
        <taxon>Craniata</taxon>
        <taxon>Vertebrata</taxon>
        <taxon>Euteleostomi</taxon>
        <taxon>Actinopterygii</taxon>
        <taxon>Neopterygii</taxon>
        <taxon>Teleostei</taxon>
        <taxon>Neoteleostei</taxon>
        <taxon>Acanthomorphata</taxon>
        <taxon>Anabantaria</taxon>
        <taxon>Anabantiformes</taxon>
        <taxon>Channoidei</taxon>
        <taxon>Channidae</taxon>
        <taxon>Channa</taxon>
    </lineage>
</organism>
<sequence length="5850" mass="650807">MTSQQDSGFFEISIKSLLKSWSGTSPVGNGYSKPPIPPVCCPQGEKGPPAMMPISIDPESRPGEYVLKSLFANFTNMSERKIRVIMAEPLEKPLTKSLQRGEDPQFDQLISTMSSLAEYCLPSILRTLFDWYKRQNGLEEELHEYRPRANTKSKNDEQQRDFLLERRDLAIDFIFSLVLIEVLKQMPLHPVLDSLVNEVNNLAFKHFRYKEGYHGPNTGNMHTVADLYAEVIGVLAQSKFPAVKKRFMTELKELRHKEQTPYVVQSTISLIMGVKFFRVKMYPVEDFEASFQFMQECAQYFLEVKDKDIKHALAGLFVEILVPVAAAVKNEVNVPCLRNFVDSLYDTTLDLSSRKKHSLAFYPLVTCLLCVSQKQFFLNRWHVFLNNCLSNLKSRDPKMARVALESLYRLLWVYMIRIKCESNTATQGRLTTIVTTLFPKGSRSVVPRDMPLNIFVKIIQFIAQERLDFAMREIIYDLLCVGKPSKAFSLNPERMNIGLRAFLVIADKLQQKDGEPPMPNTGCTLPSGNTLRVKKTYLNKTLTDEEAKVIGMSQYYFHVRKAIDNILRHLDKDVGRCMMMTNAQMLNKEPEDMITGERKPKIDLFRTCVAAIPRILPDAMTKPELIDMLSRLTIHMDDELRLIAQNSLQSLLVDFSDWRDDVLFGFTSFLLREVQDTHQGLLDTSLKLLLQLLTQWKLTQAAPGKSCDTAKLHTAELLQTSSAPKIPSERGPHSTVLHAVEGLALVLLCSCQLSTRRLAVAILKEIRSLFMTIGQSEDDERPMIEIMDQLSPLILESFVNIAVSDTAALPAGHHVDLQWLVEWNALLVNSHYDIRSPSHVWIFAQSVKDPWVLCVYSLLRQDNLPKHCPTALSYAWPYAFTRMQTLMPLVDPNSPVYAKKTSTSGTGDNYITLWRNYLILCFGVAKPSIMSPGHLRASTPEITAVTPDSGVSYDNKVIGSPSVAWLLKQLVPLMRAESIELTESLVLGFGRTNSLVFRELVEELHPLMKEALERRPENKKRRERRDLLRLQLLRIFELLADAGVISDSTNGALERDTLAMGALFLEYVDLTRMVLEAENDKDAEILKDIRAHFSAMVANLIQCVPVHHRRFLFPQQSLRHHLFILFSQWAGPFSIMFTPLDRYSNRNHQITRYQYCALKAMSAVLCCGPVFDNVGLSPDGYLYKWLDNILACQDQRVHQLGCEVVILLLELNADQVNLFNWAVDRCYTGSSQLASGCFKAIATVCGSSRNYPSDMVTLLNLVLFKASDTNREIYEISMQVMQILESRLFVYSKKIAEQKSSCLLYGTHGPLPPLYSVSLAQLSAQLARMYPELTLPLFSEVTQRFPTTHPNGRQIMLTYLLPWLGNIELVDSGLLLPVFTPCTSDYDASSRTTSTDSSHQLRGSGWGSLQATSLVLNNLMFMTAKYGDDLPGPEMENAWNALVSNEKWSSNLRTTLQFLISLCGVSSDTSLLPYIKKVVIYLCRNNTMQIMEQLIFELQQTDPVNPVVQHCDSPPFYRLTATSKASAAASGTTSSSNTVVAGQESFLDTEDSKTVKETEERRSHIMQAHNRLESRYSSSSGGSYDDDKSEPVPPYADWLTVVLETNQPHPLPMPLNGGCWAPLVDFLPETITPRAPLHRCNVAVIFMTEMVVDHGVREDWAMHLSLLLLALFLGMDHYRPEVYEHSKRLLLHLLIKLSCNNNNFQAIASVLLQTYEINGIKTLTCKPALQSEYMSSGGFDFLRECQLSPVPDSGLSSSSTSSSLSLGGSSSNLPEISQEVEELVASSKMEEKSNKFIEFLTTRTHGPLWSHEDISPKNQISKSTGQLTNFLRHVVSVFKESKSDFHLEQQLSDVALQTALCSSSRHYAGRSFQVFRALHQPISAHAVSDLLSRLVEVVGEHGEEVQGYVMEVLLTLESVVDNLAECLKNSDLMAILTRASSPDFVTSFKLLSNRKSTGQLNLRREEGSRHQRSSSVPKKFGEADRWSDPPRSATLDRIQACEQQVFLAKSRSSSSSRDNVTDPTNINHPSNLLATIFWVAVSLMESDFEFEYQMALRLLNKLLSHMSLDKQENREKLEKLQNQLKWSTFTGLQQLLLKGFTSVATTDLTLQLFCQLTPVSRVPVVDTSQAIGFPLNVLCLLPHLVQNFDGPSPFCQNVAERISQVCLEEKNAKLSNLAHVMTLYKTHSYTRDCFSWVNVVCRYLHEAFSDITLNLVTHMAELLDKGLPGMQQTLLQIIYSLLSHMDLSGIQAKPFNVEVLKTIEKFVQTVHWREALNILKLVVSRSASLVQPSTLQSDFSYEDISRVWERSSKALPGKTLDFHFDISETPVIGRRFDELQRSPGQDVNSRTTAVSRSTSSTSSGSTSNNVLVPVSWKRPQPSQKRTREKLVNVLSLCGQEVGLTKNPSVIFSSCGELDLMEHQPSPASSDDGTREPENTDDTTSEQQFRVFRDFDFLDVELEDGEGETIDNFNWGVRRRSMDSLDRSDLQPLEESLVFSSMPSLSKIAHEDSDESSEEDSLTASQILSHSQLIVTLSRTAEISNKESSSSSTLYDATAADSTPLNAKNPSFEVQLPEDSKQRHEGSQEDEDTNVHGDDVSLSISELPPEFHCGDHLTADMLHGDYKGDVDLDSCLPSLAEEERDDTPESCSSPPPLPFFSAILAAFQPAVCDDAEEAWRCHINQLVSDSDGSCAVYTFHVFSSLFQSIQTKFCSLTCDAVSYLGDGLRGLGSKFLRSSQMLTSCSECPTLFIDADTIMCYGLLEKMKFSVLELQEYLDTYNNRKEAALTWLSSCKATFSRNAGGTVITCQPAEHDEKQLELCQRLYKLHFQLLLLFQSYCKFIEQVHSISSVPELTNMSSELNDLKSNLRAAAASVANDKIAADESSCSEPTFCSSEAAVQAILEGLKSNEFSVAIRYIRECRTMWPNDIFGSHPEDETQTLLNIYFRHQTLGQTGTFALVGSKQDLTKISVKLMEVNGEIRDMIRRAQCYQAITAFLPDSRSGWVPVRGAWRASSEFLWDTSVNAVTRCHGAPLRKPQECHRSADMDLTSKNMYDTFKDKIWKDLGPLDPDWFDVLTAQTLTNEGSVSDQDDLCANQEGNFKTPFDKTALESQLFSTPRVFRHSRVVSPETKDDRWFPKDQEKESLQWTTSQSPYLFQTKKERGVEPQNQNNFDFLHTPQKSPVSYAKHISESLGAQIHSDISWTSSLNTPPDMPSTLILSKIDESPSPVSVSADKNVVFVRELFPSLSNASRTGAVSPKNTDMPAPHKGAPSPESVQKPHDSPESSLNHCDGIWRQKLPDAIEDGEIRSTVASVLDGAENVLSIFFTNSSSALRKVKSNSNKRKLVNPTKEHDCGSTDISTTNNATFSQQRTTDQEPGKCTSFPQGSNEVIGINKWSPLSLSEVPPSNVDTSCQDNNPATQTEKNILTEQLPSDTHSLRKIKTPLSITDSGFTKKRRKFIYTVDTTKTQVQGKDKQSQKITDFGHNVSVTKMEEAQDETNCCINSENEMQKQENISDKNLPPSVQAKVLDLDMSQLCRDFAGDFSQMPDHGKVVEDTPLNGFSPSACLSAMKQAKQKARQANSHQDGDGISNRRHVFGNNQNCSINEGTISDSGFQSVVVDSSHLTTSFVLLNPVKNTQSESGFKTDPHRTASCPFTDKGSQITPLVETLPERDTSPIKESQTLDPGKELHKESPLVQFPSSEKGSVKNIDDVLLSGQVSNNVSEKTSFSLPSIHASGFKTASNKGIHISSANLKRAKRLFEEGERNFTDQLNKSAQDPKGEISVNHASMENTVSTSKQSSSSKTFVDVSCQLTASQKADVTELCTLLEEADSQFEFTQFKAARAKEHCEAAASPHQRVDKDLDPDFLMGIDFDDSFSSDADKHPEISKVTSNSLDAPLSSALRKQSSSTEEVPSHSKHLSEGSNSITSSEPPNLYQAGYSDINKQENNSHLMPHAGFQTARGNVLLVSEKHLSKARALFDDLEESMTYHKSANKQSSKSAEKTEQAQITGIRHKSVTEGFENNKRVGKTTCQSRFQMASGKEISVSAKHMQEADLFFKDCSVMENNTFIPVRHKKSTEPLPATINNFSEEPVKELKTCKVGPATCVSNVVLPNVETHSSGFKNTSAFTNAVSFHISPSVTVKELPTASYATSKNIGSSAINELGNNDGFCTASGKKVSVSAEALKKAESLLHEIHTLDDPNVQLQETGDALRRGHPKNQIHIIPLTNGGFQTASGKGVVISSAALKTAKSLLSDCESIEENRSVKQTHSQFPVTGLPHRNSGFLVASGKPLAVSAEALQKAKALFSDIGSSAEFPVSDPRSSDKNQDNVGKPNKIHCGFKTAGGATVRVSQKNLLKAKNLFKEFDDDSVSSKTTQDTDFFQGCDFMDNNNGMSVKYNTSENANLGLAVNQDAVHLFQDVETNKSGFKNAPHSTYSASLYRNSSLMAKPLSSPLSTTSKSNCSSALSEFSSGGGFSTASGKKVSVSADAMRKAKFLLNDSAAMEDTCKQLKHNEGALPLQSGGFQTASGKRVAITAATLEKAKTLLSECEVINDKISVELTHSKMKIPGPTPGSGFHANCDKPVSFSPEALQRAKALCSGINFSAEMSDANEEGNGDRPEGAQKSTTGIHCGFTTAGGAKVHVSQKSILKAKNRLKELAGGDSNSYSPTLYDNKMSDFAKDVKISSDIIIGDGSAQQTVPDHDNETLQNSDLDGCNFVHQKTPKKELKCEENNITPSVMESCHNIPEEEMASGCEVNQTSSKVGHNLKMTETECSGLIFQSLNLSGCTETQQMFLAQEALDCTKALLEDEGLAGQSLSVTLENVTLQDNPNFSSKSVEEQNGRGKRGVEDAIITGQPPLKRRLLEEFDRSVDGLRGSKLHPEKSLPKRVMNDRTFFKYNNSLHPNVTRPYRNGKNNVESRLQKIPAQPSTPGENRSAHPKMSVFVPPFQKKAGTESCKNTVLKDNMRTPAFIPPFKKQRTTVKESLFEAKGDQHHHPSATTSNSNTYVPPTKKTQSTTDVTDNKGKDETQMVALADTKNGNPMINQNHPVGCGSDDSPAEAPSVEDTLARSKGMFPNLDNLEFARDMQDMRIRKKKRQTIKPLPGSLFLTKTSGRSRISLKEAVKGEAPARLTRKQLYELGVQQHVSEITSDTAEHFRFRLLQFLKQEAFMESGGVQLADGGWLIPSNDGTAGKEEFYRALCDTPGVDPKLISQEWVYNHYRWIVWKQASMERSFPEIMGSLCLTPEQVLLQLKYRYDVEVDNSRRPALRKIMERDDTAAKTLVLCVSGVVSSGSSLNAQQFSSNGTKTPQGSDTKVENPSAVVWLTDGWYTIKAQLDEPLTAMLHNGRVAVGVKLIIHGAQLVGSQDACSPLEAPDSLMLKICANSSRPARWDTKLGFYRDPRPFLLPVSCLYGNGGPVGCVDIIVLRSYPIQWMERKADGGIVFRSDRAEEKEARRYNSHKQKAMEILYAKIQAEFEEEKCNNKPQHRRRTLSRQDIASLHEGEELYEAVGNDPTYLEAYLSGQQLETLRTYRCSLMEKKQAELQDRYRRAIEAEDSEGSCPKRDVTPVWRLCIADSMDQSGRVYQLNLWRPSSELHSVLKEGCRYKVFNLTTTDGKKRNGIETIQLTGTKKTQFRDIQISQEWLSARFQPRVSASFVDLQNPEFQPLCGEVDVTGYVINVIDEQGSSPAFYLTDGRMNFIKVRCFSSLTHSGLEEVVKLHMLLAVSNLQLRGQSTSPTPVVYAGDLTVFSTNPKEAHLKDSLSQLRILIQGRENFCKTAEEKLSDLVKSEGLISSPALQPVTPLSTMDSKTRAKCQQPIRSFGSCTPVSRNTPAPASQQRRTPKT</sequence>
<dbReference type="InterPro" id="IPR012340">
    <property type="entry name" value="NA-bd_OB-fold"/>
</dbReference>
<evidence type="ECO:0000256" key="2">
    <source>
        <dbReference type="ARBA" id="ARBA00023172"/>
    </source>
</evidence>
<dbReference type="Pfam" id="PF14222">
    <property type="entry name" value="MOR2-PAG1_N"/>
    <property type="match status" value="1"/>
</dbReference>
<evidence type="ECO:0000256" key="3">
    <source>
        <dbReference type="SAM" id="MobiDB-lite"/>
    </source>
</evidence>
<dbReference type="Gene3D" id="2.40.50.140">
    <property type="entry name" value="Nucleic acid-binding proteins"/>
    <property type="match status" value="3"/>
</dbReference>
<dbReference type="InterPro" id="IPR002093">
    <property type="entry name" value="BRCA2_repeat"/>
</dbReference>
<feature type="region of interest" description="Disordered" evidence="3">
    <location>
        <begin position="2420"/>
        <end position="2445"/>
    </location>
</feature>
<dbReference type="GO" id="GO:0000902">
    <property type="term" value="P:cell morphogenesis"/>
    <property type="evidence" value="ECO:0007669"/>
    <property type="project" value="InterPro"/>
</dbReference>
<evidence type="ECO:0000259" key="4">
    <source>
        <dbReference type="SMART" id="SM01341"/>
    </source>
</evidence>
<dbReference type="Pfam" id="PF00634">
    <property type="entry name" value="BRCA2"/>
    <property type="match status" value="6"/>
</dbReference>
<feature type="compositionally biased region" description="Low complexity" evidence="3">
    <location>
        <begin position="1753"/>
        <end position="1771"/>
    </location>
</feature>
<feature type="region of interest" description="Disordered" evidence="3">
    <location>
        <begin position="2339"/>
        <end position="2383"/>
    </location>
</feature>
<dbReference type="PANTHER" id="PTHR12295">
    <property type="entry name" value="FURRY-RELATED"/>
    <property type="match status" value="1"/>
</dbReference>
<dbReference type="PROSITE" id="PS50138">
    <property type="entry name" value="BRCA2_REPEAT"/>
    <property type="match status" value="9"/>
</dbReference>
<dbReference type="SUPFAM" id="SSF81872">
    <property type="entry name" value="BRCA2 helical domain"/>
    <property type="match status" value="1"/>
</dbReference>
<dbReference type="EMBL" id="JAUPFM010000007">
    <property type="protein sequence ID" value="KAK2846745.1"/>
    <property type="molecule type" value="Genomic_DNA"/>
</dbReference>
<dbReference type="Pfam" id="PF09103">
    <property type="entry name" value="BRCA-2_OB1"/>
    <property type="match status" value="1"/>
</dbReference>
<dbReference type="InterPro" id="IPR036315">
    <property type="entry name" value="BRCA2_hlx_sf"/>
</dbReference>
<dbReference type="Pfam" id="PF09121">
    <property type="entry name" value="Tower"/>
    <property type="match status" value="1"/>
</dbReference>
<feature type="compositionally biased region" description="Polar residues" evidence="3">
    <location>
        <begin position="3359"/>
        <end position="3374"/>
    </location>
</feature>
<dbReference type="SUPFAM" id="SSF50249">
    <property type="entry name" value="Nucleic acid-binding proteins"/>
    <property type="match status" value="3"/>
</dbReference>
<dbReference type="Pfam" id="PF14228">
    <property type="entry name" value="MOR2-PAG1_mid"/>
    <property type="match status" value="2"/>
</dbReference>
<dbReference type="Pfam" id="PF09169">
    <property type="entry name" value="BRCA-2_helical"/>
    <property type="match status" value="1"/>
</dbReference>
<feature type="compositionally biased region" description="Polar residues" evidence="3">
    <location>
        <begin position="3905"/>
        <end position="3914"/>
    </location>
</feature>
<feature type="compositionally biased region" description="Polar residues" evidence="3">
    <location>
        <begin position="5828"/>
        <end position="5850"/>
    </location>
</feature>
<dbReference type="InterPro" id="IPR025614">
    <property type="entry name" value="Cell_morpho_N"/>
</dbReference>
<dbReference type="InterPro" id="IPR015188">
    <property type="entry name" value="BRCA2_OB_3"/>
</dbReference>
<feature type="compositionally biased region" description="Low complexity" evidence="3">
    <location>
        <begin position="1528"/>
        <end position="1538"/>
    </location>
</feature>
<feature type="compositionally biased region" description="Basic and acidic residues" evidence="3">
    <location>
        <begin position="2577"/>
        <end position="2598"/>
    </location>
</feature>
<protein>
    <recommendedName>
        <fullName evidence="4">Tower domain-containing protein</fullName>
    </recommendedName>
</protein>
<dbReference type="InterPro" id="IPR015205">
    <property type="entry name" value="Tower_dom"/>
</dbReference>
<accession>A0AA88SSJ6</accession>
<dbReference type="InterPro" id="IPR039867">
    <property type="entry name" value="Furry/Tao3/Mor2"/>
</dbReference>
<keyword evidence="2" id="KW-0233">DNA recombination</keyword>
<feature type="compositionally biased region" description="Polar residues" evidence="3">
    <location>
        <begin position="5000"/>
        <end position="5022"/>
    </location>
</feature>
<dbReference type="PANTHER" id="PTHR12295:SF29">
    <property type="entry name" value="PROTEIN FURRY HOMOLOG"/>
    <property type="match status" value="1"/>
</dbReference>
<feature type="region of interest" description="Disordered" evidence="3">
    <location>
        <begin position="3883"/>
        <end position="3941"/>
    </location>
</feature>
<feature type="compositionally biased region" description="Polar residues" evidence="3">
    <location>
        <begin position="3252"/>
        <end position="3262"/>
    </location>
</feature>
<dbReference type="SMART" id="SM01341">
    <property type="entry name" value="Tower"/>
    <property type="match status" value="1"/>
</dbReference>
<dbReference type="Gene3D" id="6.10.70.10">
    <property type="match status" value="1"/>
</dbReference>
<feature type="compositionally biased region" description="Polar residues" evidence="3">
    <location>
        <begin position="3410"/>
        <end position="3421"/>
    </location>
</feature>
<evidence type="ECO:0000313" key="6">
    <source>
        <dbReference type="Proteomes" id="UP001187415"/>
    </source>
</evidence>
<dbReference type="Pfam" id="PF09104">
    <property type="entry name" value="BRCA-2_OB3"/>
    <property type="match status" value="1"/>
</dbReference>
<dbReference type="InterPro" id="IPR029473">
    <property type="entry name" value="MOR2-PAG1_mid"/>
</dbReference>
<dbReference type="SUPFAM" id="SSF81878">
    <property type="entry name" value="BRCA2 tower domain"/>
    <property type="match status" value="1"/>
</dbReference>
<feature type="region of interest" description="Disordered" evidence="3">
    <location>
        <begin position="3641"/>
        <end position="3663"/>
    </location>
</feature>
<dbReference type="GO" id="GO:0003677">
    <property type="term" value="F:DNA binding"/>
    <property type="evidence" value="ECO:0007669"/>
    <property type="project" value="UniProtKB-KW"/>
</dbReference>
<evidence type="ECO:0000313" key="5">
    <source>
        <dbReference type="EMBL" id="KAK2846745.1"/>
    </source>
</evidence>
<dbReference type="CDD" id="cd04494">
    <property type="entry name" value="BRCA2DBD_OB2"/>
    <property type="match status" value="1"/>
</dbReference>